<gene>
    <name evidence="9" type="ORF">PLICRDRAFT_32385</name>
</gene>
<evidence type="ECO:0000256" key="5">
    <source>
        <dbReference type="ARBA" id="ARBA00023239"/>
    </source>
</evidence>
<evidence type="ECO:0000256" key="4">
    <source>
        <dbReference type="ARBA" id="ARBA00022833"/>
    </source>
</evidence>
<evidence type="ECO:0000256" key="7">
    <source>
        <dbReference type="PIRSR" id="PIRSR601765-1"/>
    </source>
</evidence>
<keyword evidence="10" id="KW-1185">Reference proteome</keyword>
<protein>
    <recommendedName>
        <fullName evidence="2 8">Carbonic anhydrase</fullName>
        <ecNumber evidence="2 8">4.2.1.1</ecNumber>
    </recommendedName>
    <alternativeName>
        <fullName evidence="8">Carbonate dehydratase</fullName>
    </alternativeName>
</protein>
<dbReference type="SMART" id="SM00947">
    <property type="entry name" value="Pro_CA"/>
    <property type="match status" value="1"/>
</dbReference>
<comment type="function">
    <text evidence="8">Reversible hydration of carbon dioxide.</text>
</comment>
<dbReference type="SUPFAM" id="SSF53056">
    <property type="entry name" value="beta-carbonic anhydrase, cab"/>
    <property type="match status" value="1"/>
</dbReference>
<reference evidence="9 10" key="1">
    <citation type="submission" date="2014-06" db="EMBL/GenBank/DDBJ databases">
        <title>Evolutionary Origins and Diversification of the Mycorrhizal Mutualists.</title>
        <authorList>
            <consortium name="DOE Joint Genome Institute"/>
            <consortium name="Mycorrhizal Genomics Consortium"/>
            <person name="Kohler A."/>
            <person name="Kuo A."/>
            <person name="Nagy L.G."/>
            <person name="Floudas D."/>
            <person name="Copeland A."/>
            <person name="Barry K.W."/>
            <person name="Cichocki N."/>
            <person name="Veneault-Fourrey C."/>
            <person name="LaButti K."/>
            <person name="Lindquist E.A."/>
            <person name="Lipzen A."/>
            <person name="Lundell T."/>
            <person name="Morin E."/>
            <person name="Murat C."/>
            <person name="Riley R."/>
            <person name="Ohm R."/>
            <person name="Sun H."/>
            <person name="Tunlid A."/>
            <person name="Henrissat B."/>
            <person name="Grigoriev I.V."/>
            <person name="Hibbett D.S."/>
            <person name="Martin F."/>
        </authorList>
    </citation>
    <scope>NUCLEOTIDE SEQUENCE [LARGE SCALE GENOMIC DNA]</scope>
    <source>
        <strain evidence="9 10">FD-325 SS-3</strain>
    </source>
</reference>
<evidence type="ECO:0000313" key="9">
    <source>
        <dbReference type="EMBL" id="KII84329.1"/>
    </source>
</evidence>
<evidence type="ECO:0000256" key="3">
    <source>
        <dbReference type="ARBA" id="ARBA00022723"/>
    </source>
</evidence>
<comment type="cofactor">
    <cofactor evidence="7">
        <name>Zn(2+)</name>
        <dbReference type="ChEBI" id="CHEBI:29105"/>
    </cofactor>
    <text evidence="7">Binds 1 zinc ion per subunit.</text>
</comment>
<evidence type="ECO:0000313" key="10">
    <source>
        <dbReference type="Proteomes" id="UP000053263"/>
    </source>
</evidence>
<dbReference type="AlphaFoldDB" id="A0A0C9T4T4"/>
<proteinExistence type="inferred from homology"/>
<feature type="binding site" evidence="7">
    <location>
        <position position="59"/>
    </location>
    <ligand>
        <name>Zn(2+)</name>
        <dbReference type="ChEBI" id="CHEBI:29105"/>
    </ligand>
</feature>
<dbReference type="Pfam" id="PF00484">
    <property type="entry name" value="Pro_CA"/>
    <property type="match status" value="1"/>
</dbReference>
<dbReference type="GO" id="GO:0071244">
    <property type="term" value="P:cellular response to carbon dioxide"/>
    <property type="evidence" value="ECO:0007669"/>
    <property type="project" value="TreeGrafter"/>
</dbReference>
<dbReference type="Gene3D" id="3.40.1050.10">
    <property type="entry name" value="Carbonic anhydrase"/>
    <property type="match status" value="1"/>
</dbReference>
<dbReference type="InterPro" id="IPR036874">
    <property type="entry name" value="Carbonic_anhydrase_sf"/>
</dbReference>
<accession>A0A0C9T4T4</accession>
<dbReference type="PANTHER" id="PTHR11002:SF76">
    <property type="entry name" value="CARBONIC ANHYDRASE"/>
    <property type="match status" value="1"/>
</dbReference>
<dbReference type="OrthoDB" id="10248475at2759"/>
<dbReference type="InterPro" id="IPR001765">
    <property type="entry name" value="Carbonic_anhydrase"/>
</dbReference>
<feature type="binding site" evidence="7">
    <location>
        <position position="115"/>
    </location>
    <ligand>
        <name>Zn(2+)</name>
        <dbReference type="ChEBI" id="CHEBI:29105"/>
    </ligand>
</feature>
<feature type="binding site" evidence="7">
    <location>
        <position position="61"/>
    </location>
    <ligand>
        <name>Zn(2+)</name>
        <dbReference type="ChEBI" id="CHEBI:29105"/>
    </ligand>
</feature>
<keyword evidence="5 8" id="KW-0456">Lyase</keyword>
<keyword evidence="4 7" id="KW-0862">Zinc</keyword>
<dbReference type="Proteomes" id="UP000053263">
    <property type="component" value="Unassembled WGS sequence"/>
</dbReference>
<evidence type="ECO:0000256" key="6">
    <source>
        <dbReference type="ARBA" id="ARBA00048348"/>
    </source>
</evidence>
<comment type="similarity">
    <text evidence="1 8">Belongs to the beta-class carbonic anhydrase family.</text>
</comment>
<dbReference type="GO" id="GO:0004089">
    <property type="term" value="F:carbonate dehydratase activity"/>
    <property type="evidence" value="ECO:0007669"/>
    <property type="project" value="UniProtKB-UniRule"/>
</dbReference>
<dbReference type="GO" id="GO:0008270">
    <property type="term" value="F:zinc ion binding"/>
    <property type="evidence" value="ECO:0007669"/>
    <property type="project" value="UniProtKB-UniRule"/>
</dbReference>
<dbReference type="EMBL" id="KN832571">
    <property type="protein sequence ID" value="KII84329.1"/>
    <property type="molecule type" value="Genomic_DNA"/>
</dbReference>
<comment type="catalytic activity">
    <reaction evidence="6 8">
        <text>hydrogencarbonate + H(+) = CO2 + H2O</text>
        <dbReference type="Rhea" id="RHEA:10748"/>
        <dbReference type="ChEBI" id="CHEBI:15377"/>
        <dbReference type="ChEBI" id="CHEBI:15378"/>
        <dbReference type="ChEBI" id="CHEBI:16526"/>
        <dbReference type="ChEBI" id="CHEBI:17544"/>
        <dbReference type="EC" id="4.2.1.1"/>
    </reaction>
</comment>
<dbReference type="PANTHER" id="PTHR11002">
    <property type="entry name" value="CARBONIC ANHYDRASE"/>
    <property type="match status" value="1"/>
</dbReference>
<evidence type="ECO:0000256" key="8">
    <source>
        <dbReference type="RuleBase" id="RU003956"/>
    </source>
</evidence>
<sequence>MASTTLDDARDESSVNPREEFAAFLESNKQWSDKVNQEDPNFLPELAKKQEPAILWIGCADSRVPETVILNGLPGDVFTTRNIANQFLPDDNSVQAILQYAVGVAHVRHIIVVGHTNCGGIISAYNAAYPIDEPTPYTYHKGLDASNTINSVDQWIAPLIQLAVSTPGLGTAEPGPERDRAVHELAIKNVERQVDALCSSHVVRSAWAHAHGPPGPNSPKLVGVHGCLYHLESGLLEDLKISRYRPSH</sequence>
<organism evidence="9 10">
    <name type="scientific">Plicaturopsis crispa FD-325 SS-3</name>
    <dbReference type="NCBI Taxonomy" id="944288"/>
    <lineage>
        <taxon>Eukaryota</taxon>
        <taxon>Fungi</taxon>
        <taxon>Dikarya</taxon>
        <taxon>Basidiomycota</taxon>
        <taxon>Agaricomycotina</taxon>
        <taxon>Agaricomycetes</taxon>
        <taxon>Agaricomycetidae</taxon>
        <taxon>Amylocorticiales</taxon>
        <taxon>Amylocorticiaceae</taxon>
        <taxon>Plicatura</taxon>
        <taxon>Plicaturopsis crispa</taxon>
    </lineage>
</organism>
<evidence type="ECO:0000256" key="2">
    <source>
        <dbReference type="ARBA" id="ARBA00012925"/>
    </source>
</evidence>
<dbReference type="HOGENOM" id="CLU_053879_3_2_1"/>
<dbReference type="GO" id="GO:0034599">
    <property type="term" value="P:cellular response to oxidative stress"/>
    <property type="evidence" value="ECO:0007669"/>
    <property type="project" value="TreeGrafter"/>
</dbReference>
<feature type="binding site" evidence="7">
    <location>
        <position position="118"/>
    </location>
    <ligand>
        <name>Zn(2+)</name>
        <dbReference type="ChEBI" id="CHEBI:29105"/>
    </ligand>
</feature>
<dbReference type="EC" id="4.2.1.1" evidence="2 8"/>
<name>A0A0C9T4T4_PLICR</name>
<evidence type="ECO:0000256" key="1">
    <source>
        <dbReference type="ARBA" id="ARBA00006217"/>
    </source>
</evidence>
<keyword evidence="3 7" id="KW-0479">Metal-binding</keyword>